<proteinExistence type="predicted"/>
<reference evidence="3 4" key="1">
    <citation type="journal article" date="2016" name="Int. J. Syst. Evol. Microbiol.">
        <title>Acidipila dinghuensis sp. nov., an acidobacterium isolated from forest soil.</title>
        <authorList>
            <person name="Jiang Y.W."/>
            <person name="Wang J."/>
            <person name="Chen M.H."/>
            <person name="Lv Y.Y."/>
            <person name="Qiu L.H."/>
        </authorList>
    </citation>
    <scope>NUCLEOTIDE SEQUENCE [LARGE SCALE GENOMIC DNA]</scope>
    <source>
        <strain evidence="3 4">DHOF10</strain>
    </source>
</reference>
<dbReference type="PANTHER" id="PTHR34978:SF3">
    <property type="entry name" value="SLR0241 PROTEIN"/>
    <property type="match status" value="1"/>
</dbReference>
<feature type="domain" description="Peptidase M56" evidence="2">
    <location>
        <begin position="21"/>
        <end position="291"/>
    </location>
</feature>
<protein>
    <submittedName>
        <fullName evidence="3">TIGR03435 family protein</fullName>
    </submittedName>
</protein>
<dbReference type="CDD" id="cd07341">
    <property type="entry name" value="M56_BlaR1_MecR1_like"/>
    <property type="match status" value="1"/>
</dbReference>
<evidence type="ECO:0000256" key="1">
    <source>
        <dbReference type="SAM" id="Phobius"/>
    </source>
</evidence>
<evidence type="ECO:0000259" key="2">
    <source>
        <dbReference type="Pfam" id="PF05569"/>
    </source>
</evidence>
<keyword evidence="1" id="KW-0812">Transmembrane</keyword>
<dbReference type="PANTHER" id="PTHR34978">
    <property type="entry name" value="POSSIBLE SENSOR-TRANSDUCER PROTEIN BLAR"/>
    <property type="match status" value="1"/>
</dbReference>
<dbReference type="InterPro" id="IPR008756">
    <property type="entry name" value="Peptidase_M56"/>
</dbReference>
<organism evidence="3 4">
    <name type="scientific">Silvibacterium dinghuense</name>
    <dbReference type="NCBI Taxonomy" id="1560006"/>
    <lineage>
        <taxon>Bacteria</taxon>
        <taxon>Pseudomonadati</taxon>
        <taxon>Acidobacteriota</taxon>
        <taxon>Terriglobia</taxon>
        <taxon>Terriglobales</taxon>
        <taxon>Acidobacteriaceae</taxon>
        <taxon>Silvibacterium</taxon>
    </lineage>
</organism>
<name>A0A4Q1SA31_9BACT</name>
<dbReference type="OrthoDB" id="101623at2"/>
<keyword evidence="1" id="KW-1133">Transmembrane helix</keyword>
<gene>
    <name evidence="3" type="ORF">ESZ00_17300</name>
</gene>
<dbReference type="Pfam" id="PF05569">
    <property type="entry name" value="Peptidase_M56"/>
    <property type="match status" value="1"/>
</dbReference>
<dbReference type="Gene3D" id="3.30.2010.10">
    <property type="entry name" value="Metalloproteases ('zincins'), catalytic domain"/>
    <property type="match status" value="1"/>
</dbReference>
<evidence type="ECO:0000313" key="4">
    <source>
        <dbReference type="Proteomes" id="UP000290253"/>
    </source>
</evidence>
<dbReference type="Proteomes" id="UP000290253">
    <property type="component" value="Unassembled WGS sequence"/>
</dbReference>
<comment type="caution">
    <text evidence="3">The sequence shown here is derived from an EMBL/GenBank/DDBJ whole genome shotgun (WGS) entry which is preliminary data.</text>
</comment>
<keyword evidence="1" id="KW-0472">Membrane</keyword>
<dbReference type="InterPro" id="IPR017801">
    <property type="entry name" value="DUF3738"/>
</dbReference>
<feature type="transmembrane region" description="Helical" evidence="1">
    <location>
        <begin position="45"/>
        <end position="69"/>
    </location>
</feature>
<dbReference type="Pfam" id="PF12543">
    <property type="entry name" value="DUF3738"/>
    <property type="match status" value="1"/>
</dbReference>
<feature type="transmembrane region" description="Helical" evidence="1">
    <location>
        <begin position="120"/>
        <end position="141"/>
    </location>
</feature>
<dbReference type="EMBL" id="SDMK01000004">
    <property type="protein sequence ID" value="RXS93799.1"/>
    <property type="molecule type" value="Genomic_DNA"/>
</dbReference>
<accession>A0A4Q1SA31</accession>
<dbReference type="AlphaFoldDB" id="A0A4Q1SA31"/>
<feature type="transmembrane region" description="Helical" evidence="1">
    <location>
        <begin position="18"/>
        <end position="36"/>
    </location>
</feature>
<sequence>MINGESIPVGLEQGTLNHLWQSTVVVLLVWILTATFRSNRASLRYALWMTASAKFLLPFSLLIAIGHAIRPISTATAPGTPVSSALWHSVQPYTLPTVTDTAASLVTTHAHRTTEHLWRFAFSLWIAGALVMLLSWLRNWLSLRAIARRARPIGEVAGVPLLQCEGSIEPGVFGAIRPRILIPKDLLERISMQELEAIYAHELCHVRRRDNLSAALHAIVHILFWFHPAVWLIRARLIDERERACDEHVVTEGSDAEIYAMSILNVCRFYVEAPAQAMAGVSGGSLKHRIERILDGLSHRELTRARKLTLAAAVVCVIGLPLTAGLMNIHSVHAQTEQEPSLPGAGDHAKAFDVATVRPSHLTSGCASMLPPGSTHYSVTCMDLRVLIAMAYGVNSHRVDGPSKELDRYYDINASTGNHPWQQTDIAPMLQTLLAERFHLKVHIIERPVDGFAMVVAKGGPRLKQTSAANVNEAQAIHAGQGAPNFIARGMVQGTAASLRQIASLLSFPAGAPVVDHTGLQGFYDVSLHFAPDDDKDSDQPGFFSAVEEQLGLKLQPAKVPATFLVVDHVDANPSLDQ</sequence>
<keyword evidence="4" id="KW-1185">Reference proteome</keyword>
<dbReference type="NCBIfam" id="TIGR03435">
    <property type="entry name" value="Soli_TIGR03435"/>
    <property type="match status" value="1"/>
</dbReference>
<evidence type="ECO:0000313" key="3">
    <source>
        <dbReference type="EMBL" id="RXS93799.1"/>
    </source>
</evidence>
<dbReference type="RefSeq" id="WP_129209629.1">
    <property type="nucleotide sequence ID" value="NZ_BMGU01000002.1"/>
</dbReference>
<dbReference type="InterPro" id="IPR052173">
    <property type="entry name" value="Beta-lactam_resp_regulator"/>
</dbReference>